<name>A0A5K3FJC5_MESCO</name>
<sequence length="315" mass="37054">MLTSWVAKFSAIAGSTYSSNIHLSANSCGYWYTKLQRQKRPKTPQKNPPVYSFDWEHRRFQPSDPKAVIPAIAEMPEFQQLTDDQKKIFTWGSNLVSYDYQYQLSNLMAAYGKHPTDDSLLAKVLKMSFKIWYNKAVLEEFPRVSTLRSATTSLVQRRMRLLRRLRALNKDDYAKALEFLNIKSVRHIDQFDFGECTETDKRKAEARSACYQQRLAKLARFKKDLAAKKEEFFVQKEKELKELVEKLTELGLERKDAEDKLQGLFDIIVEERRVEALAPTQVDKLHWYAKERVLREHVINSILEREAQHLRSRRK</sequence>
<feature type="coiled-coil region" evidence="1">
    <location>
        <begin position="233"/>
        <end position="260"/>
    </location>
</feature>
<reference evidence="2" key="1">
    <citation type="submission" date="2019-11" db="UniProtKB">
        <authorList>
            <consortium name="WormBaseParasite"/>
        </authorList>
    </citation>
    <scope>IDENTIFICATION</scope>
</reference>
<dbReference type="WBParaSite" id="MCU_008882-RA">
    <property type="protein sequence ID" value="MCU_008882-RA"/>
    <property type="gene ID" value="MCU_008882"/>
</dbReference>
<evidence type="ECO:0000313" key="2">
    <source>
        <dbReference type="WBParaSite" id="MCU_008882-RA"/>
    </source>
</evidence>
<evidence type="ECO:0000256" key="1">
    <source>
        <dbReference type="SAM" id="Coils"/>
    </source>
</evidence>
<organism evidence="2">
    <name type="scientific">Mesocestoides corti</name>
    <name type="common">Flatworm</name>
    <dbReference type="NCBI Taxonomy" id="53468"/>
    <lineage>
        <taxon>Eukaryota</taxon>
        <taxon>Metazoa</taxon>
        <taxon>Spiralia</taxon>
        <taxon>Lophotrochozoa</taxon>
        <taxon>Platyhelminthes</taxon>
        <taxon>Cestoda</taxon>
        <taxon>Eucestoda</taxon>
        <taxon>Cyclophyllidea</taxon>
        <taxon>Mesocestoididae</taxon>
        <taxon>Mesocestoides</taxon>
    </lineage>
</organism>
<protein>
    <submittedName>
        <fullName evidence="2">28S ribosomal protein S15, mitochondrial</fullName>
    </submittedName>
</protein>
<dbReference type="AlphaFoldDB" id="A0A5K3FJC5"/>
<accession>A0A5K3FJC5</accession>
<dbReference type="Gene3D" id="1.10.287.10">
    <property type="entry name" value="S15/NS1, RNA-binding"/>
    <property type="match status" value="1"/>
</dbReference>
<proteinExistence type="predicted"/>
<keyword evidence="1" id="KW-0175">Coiled coil</keyword>